<comment type="caution">
    <text evidence="3">The sequence shown here is derived from an EMBL/GenBank/DDBJ whole genome shotgun (WGS) entry which is preliminary data.</text>
</comment>
<feature type="domain" description="Reverse transcriptase" evidence="2">
    <location>
        <begin position="621"/>
        <end position="815"/>
    </location>
</feature>
<evidence type="ECO:0000256" key="1">
    <source>
        <dbReference type="SAM" id="MobiDB-lite"/>
    </source>
</evidence>
<dbReference type="EMBL" id="JARQWQ010000306">
    <property type="protein sequence ID" value="KAK2546729.1"/>
    <property type="molecule type" value="Genomic_DNA"/>
</dbReference>
<sequence length="951" mass="104400">HSFIRRLRDDLRSHFDSRADDTFGLSHDANVHLHGVGGLTVERLRRDLGIVSSLSPQVVILEIGTNDLTRLRPEVTGSEIEELVRLLLDTFSVRVIGVCEVLPRARAPFFNDAALILNHYLGGILEPIPNVFCWRHRGFDNPSVHPYLPDGVHMPPRRSTRPKRPSSQALESLGASPPRRRRTTAASLPTSGNDSNTAAQSAVPLSGPSSHASEPAIPATGPVFPPALFDQLVQRVAAEVTSHLQRAPLLPAVQEPQVPSPASAALPSLAGTTAVQQLTTEVPVASSSPVGNPLAVDQVTQVVQSVHSSLAGESPSTGAFQPQEIFTSVNLPVDARVPLKLKTEIWNNEFIDFGLLLANQFAEGKYQLTLQPGNGSSPSLALEPMTKPKKIVSIDSWVQAFHVFVGVFTSRFPSDGPGLMKYGSTIQDLAARGHNWRFYDENFRFLRQSPSTSLPWGTIHWELWLRSQSPVSVKRAQTPASTGKPMPNLRVPKGFCFTYHRGGDCMAVPLGMIALNVMAPTVLVGCNHKTEVQTNLQPIQPPPSPAQQLPTPVNIRRMLPFLSGYDHSIVQLLESGFTSGFPLHFDGPCCSQEAPNLLSAIQNPTVVSAKLSKELDAHRLAGPFSSPPFPVFRISPLGLVPKKVEGEFRLIHHLSYPRGSSLNEGISSDYTTVSYATVENAIDLIKLAGPNCFLAKTDVKNAFRLVPIRPEDYDLLGIYWQGKYYYDRCMPMGCSSSCKTFEMFSTALEWIAQNKLHIPYILHLLDDFLIISPSNESCQHQLDTFLTLCSFLGIPMAPEKTVGPSTTLAFAGIELDTVLMEARLPQEKLDKCRDFLSTFLRRRKTGQIVSNQGRGSSSASILGTDWLNHVELGTKLFESINTWGRTVQFCVARDEALQVHRYLGQDSLRVLILGAVLCNQGRGSSRALILGTDWLNPFQYPGTRLSESIDT</sequence>
<evidence type="ECO:0000313" key="3">
    <source>
        <dbReference type="EMBL" id="KAK2546729.1"/>
    </source>
</evidence>
<dbReference type="InterPro" id="IPR013830">
    <property type="entry name" value="SGNH_hydro"/>
</dbReference>
<dbReference type="InterPro" id="IPR043502">
    <property type="entry name" value="DNA/RNA_pol_sf"/>
</dbReference>
<organism evidence="3 4">
    <name type="scientific">Acropora cervicornis</name>
    <name type="common">Staghorn coral</name>
    <dbReference type="NCBI Taxonomy" id="6130"/>
    <lineage>
        <taxon>Eukaryota</taxon>
        <taxon>Metazoa</taxon>
        <taxon>Cnidaria</taxon>
        <taxon>Anthozoa</taxon>
        <taxon>Hexacorallia</taxon>
        <taxon>Scleractinia</taxon>
        <taxon>Astrocoeniina</taxon>
        <taxon>Acroporidae</taxon>
        <taxon>Acropora</taxon>
    </lineage>
</organism>
<dbReference type="CDD" id="cd00229">
    <property type="entry name" value="SGNH_hydrolase"/>
    <property type="match status" value="1"/>
</dbReference>
<dbReference type="Pfam" id="PF00078">
    <property type="entry name" value="RVT_1"/>
    <property type="match status" value="1"/>
</dbReference>
<dbReference type="InterPro" id="IPR043128">
    <property type="entry name" value="Rev_trsase/Diguanyl_cyclase"/>
</dbReference>
<feature type="non-terminal residue" evidence="3">
    <location>
        <position position="1"/>
    </location>
</feature>
<name>A0AAD9PPN3_ACRCE</name>
<dbReference type="InterPro" id="IPR000477">
    <property type="entry name" value="RT_dom"/>
</dbReference>
<evidence type="ECO:0000313" key="4">
    <source>
        <dbReference type="Proteomes" id="UP001249851"/>
    </source>
</evidence>
<proteinExistence type="predicted"/>
<dbReference type="Gene3D" id="3.40.50.1110">
    <property type="entry name" value="SGNH hydrolase"/>
    <property type="match status" value="1"/>
</dbReference>
<dbReference type="Pfam" id="PF13472">
    <property type="entry name" value="Lipase_GDSL_2"/>
    <property type="match status" value="1"/>
</dbReference>
<keyword evidence="4" id="KW-1185">Reference proteome</keyword>
<evidence type="ECO:0000259" key="2">
    <source>
        <dbReference type="PROSITE" id="PS50878"/>
    </source>
</evidence>
<dbReference type="Gene3D" id="3.30.70.270">
    <property type="match status" value="1"/>
</dbReference>
<gene>
    <name evidence="3" type="ORF">P5673_033636</name>
</gene>
<feature type="region of interest" description="Disordered" evidence="1">
    <location>
        <begin position="146"/>
        <end position="218"/>
    </location>
</feature>
<reference evidence="3" key="2">
    <citation type="journal article" date="2023" name="Science">
        <title>Genomic signatures of disease resistance in endangered staghorn corals.</title>
        <authorList>
            <person name="Vollmer S.V."/>
            <person name="Selwyn J.D."/>
            <person name="Despard B.A."/>
            <person name="Roesel C.L."/>
        </authorList>
    </citation>
    <scope>NUCLEOTIDE SEQUENCE</scope>
    <source>
        <strain evidence="3">K2</strain>
    </source>
</reference>
<protein>
    <recommendedName>
        <fullName evidence="2">Reverse transcriptase domain-containing protein</fullName>
    </recommendedName>
</protein>
<dbReference type="InterPro" id="IPR036514">
    <property type="entry name" value="SGNH_hydro_sf"/>
</dbReference>
<dbReference type="CDD" id="cd03714">
    <property type="entry name" value="RT_DIRS1"/>
    <property type="match status" value="1"/>
</dbReference>
<reference evidence="3" key="1">
    <citation type="journal article" date="2023" name="G3 (Bethesda)">
        <title>Whole genome assembly and annotation of the endangered Caribbean coral Acropora cervicornis.</title>
        <authorList>
            <person name="Selwyn J.D."/>
            <person name="Vollmer S.V."/>
        </authorList>
    </citation>
    <scope>NUCLEOTIDE SEQUENCE</scope>
    <source>
        <strain evidence="3">K2</strain>
    </source>
</reference>
<dbReference type="SUPFAM" id="SSF52266">
    <property type="entry name" value="SGNH hydrolase"/>
    <property type="match status" value="1"/>
</dbReference>
<dbReference type="PROSITE" id="PS50878">
    <property type="entry name" value="RT_POL"/>
    <property type="match status" value="1"/>
</dbReference>
<dbReference type="Proteomes" id="UP001249851">
    <property type="component" value="Unassembled WGS sequence"/>
</dbReference>
<accession>A0AAD9PPN3</accession>
<dbReference type="SUPFAM" id="SSF56672">
    <property type="entry name" value="DNA/RNA polymerases"/>
    <property type="match status" value="1"/>
</dbReference>
<dbReference type="Gene3D" id="3.10.10.10">
    <property type="entry name" value="HIV Type 1 Reverse Transcriptase, subunit A, domain 1"/>
    <property type="match status" value="1"/>
</dbReference>
<dbReference type="PANTHER" id="PTHR33050">
    <property type="entry name" value="REVERSE TRANSCRIPTASE DOMAIN-CONTAINING PROTEIN"/>
    <property type="match status" value="1"/>
</dbReference>
<dbReference type="AlphaFoldDB" id="A0AAD9PPN3"/>
<feature type="compositionally biased region" description="Basic residues" evidence="1">
    <location>
        <begin position="155"/>
        <end position="164"/>
    </location>
</feature>
<dbReference type="InterPro" id="IPR052055">
    <property type="entry name" value="Hepadnavirus_pol/RT"/>
</dbReference>
<dbReference type="PANTHER" id="PTHR33050:SF8">
    <property type="entry name" value="REVERSE TRANSCRIPTASE DOMAIN-CONTAINING PROTEIN"/>
    <property type="match status" value="1"/>
</dbReference>